<sequence>MMNVDIKELLLSGKNRLDVCNPFVYKQYKHFYSVGACISPSIKKWYHRLVSALGNLGKRKNGASGHPERLKFRKTMFRDVPTSCFLEK</sequence>
<evidence type="ECO:0000313" key="2">
    <source>
        <dbReference type="Proteomes" id="UP000274578"/>
    </source>
</evidence>
<dbReference type="EMBL" id="LR134384">
    <property type="protein sequence ID" value="VEH15089.1"/>
    <property type="molecule type" value="Genomic_DNA"/>
</dbReference>
<reference evidence="1 2" key="1">
    <citation type="submission" date="2018-12" db="EMBL/GenBank/DDBJ databases">
        <authorList>
            <consortium name="Pathogen Informatics"/>
        </authorList>
    </citation>
    <scope>NUCLEOTIDE SEQUENCE [LARGE SCALE GENOMIC DNA]</scope>
    <source>
        <strain evidence="1 2">NCTC13071</strain>
    </source>
</reference>
<dbReference type="KEGG" id="poc:NCTC13071_01084"/>
<name>A0A448L537_9BACT</name>
<gene>
    <name evidence="1" type="ORF">NCTC13071_01084</name>
</gene>
<protein>
    <submittedName>
        <fullName evidence="1">Uncharacterized protein</fullName>
    </submittedName>
</protein>
<dbReference type="Proteomes" id="UP000274578">
    <property type="component" value="Chromosome 1"/>
</dbReference>
<dbReference type="AlphaFoldDB" id="A0A448L537"/>
<evidence type="ECO:0000313" key="1">
    <source>
        <dbReference type="EMBL" id="VEH15089.1"/>
    </source>
</evidence>
<accession>A0A448L537</accession>
<organism evidence="1 2">
    <name type="scientific">Segatella oris</name>
    <dbReference type="NCBI Taxonomy" id="28135"/>
    <lineage>
        <taxon>Bacteria</taxon>
        <taxon>Pseudomonadati</taxon>
        <taxon>Bacteroidota</taxon>
        <taxon>Bacteroidia</taxon>
        <taxon>Bacteroidales</taxon>
        <taxon>Prevotellaceae</taxon>
        <taxon>Segatella</taxon>
    </lineage>
</organism>
<proteinExistence type="predicted"/>